<evidence type="ECO:0000313" key="2">
    <source>
        <dbReference type="EMBL" id="AKF15833.1"/>
    </source>
</evidence>
<accession>A0A0F6YRF7</accession>
<sequence>METPNRADGLGAVFNARGRGKKKPAEKVDSVPYAMPETTPDVTPESTQDTTPETVPVATRKTAPELMPDVRRAVPQDGAQVVELDRVDVPEEEELVVRNTAVYLPVPVLDRLRTAAAKRHRTYTDLLIDAFDELSDDQLLAACGHKPRGDGGMPRGRRGAARGQGGVQVQLRLDQEQRGWLDEQVARLGAPSRSAMVASVYDAWLPKS</sequence>
<organism evidence="2">
    <name type="scientific">Micrococcus sp. MG-2010-D12</name>
    <dbReference type="NCBI Taxonomy" id="936902"/>
    <lineage>
        <taxon>Bacteria</taxon>
        <taxon>Bacillati</taxon>
        <taxon>Actinomycetota</taxon>
        <taxon>Actinomycetes</taxon>
        <taxon>Micrococcales</taxon>
        <taxon>Micrococcaceae</taxon>
        <taxon>Micrococcus</taxon>
    </lineage>
</organism>
<proteinExistence type="predicted"/>
<feature type="compositionally biased region" description="Polar residues" evidence="1">
    <location>
        <begin position="40"/>
        <end position="53"/>
    </location>
</feature>
<gene>
    <name evidence="2" type="ORF">pJD12_570</name>
</gene>
<geneLocation type="plasmid" evidence="2">
    <name>pJD12</name>
</geneLocation>
<dbReference type="AlphaFoldDB" id="A0A0F6YRF7"/>
<keyword evidence="2" id="KW-0614">Plasmid</keyword>
<feature type="region of interest" description="Disordered" evidence="1">
    <location>
        <begin position="145"/>
        <end position="166"/>
    </location>
</feature>
<feature type="region of interest" description="Disordered" evidence="1">
    <location>
        <begin position="1"/>
        <end position="57"/>
    </location>
</feature>
<reference evidence="2" key="1">
    <citation type="journal article" date="2015" name="Genome Announc.">
        <title>Complete Genome Sequence of the Linear Plasmid pJD12 Hosted by Micrococcus sp. D12, Isolated from a High-Altitude Volcanic Lake in Argentina.</title>
        <authorList>
            <person name="Dib J.R."/>
            <person name="Angelov A."/>
            <person name="Liebl W."/>
            <person name="Dobber J."/>
            <person name="Voget S."/>
            <person name="Schuldes J."/>
            <person name="Gorriti M."/>
            <person name="Farias M.E."/>
            <person name="Meinhardt F."/>
            <person name="Daniel R."/>
        </authorList>
    </citation>
    <scope>NUCLEOTIDE SEQUENCE</scope>
    <source>
        <strain evidence="2">MG-2010-D12</strain>
        <plasmid evidence="2">pJD12</plasmid>
    </source>
</reference>
<evidence type="ECO:0000256" key="1">
    <source>
        <dbReference type="SAM" id="MobiDB-lite"/>
    </source>
</evidence>
<dbReference type="EMBL" id="KR152226">
    <property type="protein sequence ID" value="AKF15833.1"/>
    <property type="molecule type" value="Genomic_DNA"/>
</dbReference>
<name>A0A0F6YRF7_9MICC</name>
<protein>
    <submittedName>
        <fullName evidence="2">Ribbon-helix-helix protein, copG family</fullName>
    </submittedName>
</protein>
<dbReference type="RefSeq" id="WP_144826661.1">
    <property type="nucleotide sequence ID" value="NZ_KR152226.1"/>
</dbReference>